<evidence type="ECO:0008006" key="4">
    <source>
        <dbReference type="Google" id="ProtNLM"/>
    </source>
</evidence>
<feature type="region of interest" description="Disordered" evidence="1">
    <location>
        <begin position="419"/>
        <end position="481"/>
    </location>
</feature>
<keyword evidence="3" id="KW-1185">Reference proteome</keyword>
<evidence type="ECO:0000313" key="2">
    <source>
        <dbReference type="EMBL" id="KAK3252388.1"/>
    </source>
</evidence>
<feature type="region of interest" description="Disordered" evidence="1">
    <location>
        <begin position="1"/>
        <end position="32"/>
    </location>
</feature>
<feature type="region of interest" description="Disordered" evidence="1">
    <location>
        <begin position="345"/>
        <end position="379"/>
    </location>
</feature>
<feature type="region of interest" description="Disordered" evidence="1">
    <location>
        <begin position="254"/>
        <end position="309"/>
    </location>
</feature>
<dbReference type="SUPFAM" id="SSF51206">
    <property type="entry name" value="cAMP-binding domain-like"/>
    <property type="match status" value="1"/>
</dbReference>
<evidence type="ECO:0000256" key="1">
    <source>
        <dbReference type="SAM" id="MobiDB-lite"/>
    </source>
</evidence>
<feature type="compositionally biased region" description="Pro residues" evidence="1">
    <location>
        <begin position="566"/>
        <end position="580"/>
    </location>
</feature>
<dbReference type="AlphaFoldDB" id="A0AAE0CC90"/>
<dbReference type="InterPro" id="IPR000595">
    <property type="entry name" value="cNMP-bd_dom"/>
</dbReference>
<gene>
    <name evidence="2" type="ORF">CYMTET_38310</name>
</gene>
<accession>A0AAE0CC90</accession>
<dbReference type="InterPro" id="IPR018490">
    <property type="entry name" value="cNMP-bd_dom_sf"/>
</dbReference>
<reference evidence="2 3" key="1">
    <citation type="journal article" date="2015" name="Genome Biol. Evol.">
        <title>Comparative Genomics of a Bacterivorous Green Alga Reveals Evolutionary Causalities and Consequences of Phago-Mixotrophic Mode of Nutrition.</title>
        <authorList>
            <person name="Burns J.A."/>
            <person name="Paasch A."/>
            <person name="Narechania A."/>
            <person name="Kim E."/>
        </authorList>
    </citation>
    <scope>NUCLEOTIDE SEQUENCE [LARGE SCALE GENOMIC DNA]</scope>
    <source>
        <strain evidence="2 3">PLY_AMNH</strain>
    </source>
</reference>
<dbReference type="CDD" id="cd00038">
    <property type="entry name" value="CAP_ED"/>
    <property type="match status" value="1"/>
</dbReference>
<feature type="compositionally biased region" description="Polar residues" evidence="1">
    <location>
        <begin position="299"/>
        <end position="309"/>
    </location>
</feature>
<proteinExistence type="predicted"/>
<feature type="region of interest" description="Disordered" evidence="1">
    <location>
        <begin position="658"/>
        <end position="696"/>
    </location>
</feature>
<protein>
    <recommendedName>
        <fullName evidence="4">Cyclic nucleotide-binding domain-containing protein</fullName>
    </recommendedName>
</protein>
<sequence>MRGHMTEHTDNSVVSQIDLRRNDSDDEESPRDELLTMSAEENVEELWPGTCTHLIHPGDQIGEKSLTFNILAKSTIITLVDTVVVVLNKTKYAAALRKVEHEARKDKVRFLQSIELFSVIPRQCVDRLCMGMQIREFTEAKKIMLRFMPPDHAFIVYKGSCRELVAAENGELKPGSRTWGTKEYIGMSEAAHGVPFHRTVEAEPGSVLFSFMADDLQRHTKGLLRAQLAHPGMPIQTAEETRGGVSELIRDDDAGDAAEEMHERSGNVAEEAADDPPGKASNDDSEAPPAWFLNAKGRGSSTQLGTESMPNGAFVPQLRLRGWAPIKNSLKSANTVAMFLSHMQQKDEKTANSTKEMQAEEEPETPNAPNSPQVGVPQAPALVDQSPVNIVAHGGPLRRHQLRSLKDTLQVSLANRRAQQHLAEPGPSDESEKLPCPAPEASSPREFFRPSSVPHPSISVGPEVQGLSDEQAEPRPTTTMSLPGAFITEVSESASIPWPSSHACSPSPRGTPQGHGPLTINQFPQEVIPDLTLPPSLIRGIMTPGATPRSPDMGRASVVRPAVHASPPPAATPRTQPPQQPAAVPESHIRSASALPMLSSRKESTQAAEATHQPSVEELCLRHAKRMAASVPHVRSTKTSRKRIQLGQAVVKSMVTTDPFDSLEPQSPPRAAPAAHVWQPGRPVAKKPPPKSQPALPQAKLVAYAKNKLGLDPKRDQELLFMAQVAYDSDTKLDKLLSRRSQVAGHWQKATAKIRSAEKMMSKRNFSSARCIGQSTKLSFRSDLSNSPDPLPERVHLYEHVRARVKSLNQVVNQLYVDDYEYDVTKPGAFIRLMTQLHEHVASREKPNLERESIDHNRCLYRRNASAPKSMCC</sequence>
<dbReference type="EMBL" id="LGRX02025452">
    <property type="protein sequence ID" value="KAK3252388.1"/>
    <property type="molecule type" value="Genomic_DNA"/>
</dbReference>
<feature type="compositionally biased region" description="Basic and acidic residues" evidence="1">
    <location>
        <begin position="1"/>
        <end position="10"/>
    </location>
</feature>
<comment type="caution">
    <text evidence="2">The sequence shown here is derived from an EMBL/GenBank/DDBJ whole genome shotgun (WGS) entry which is preliminary data.</text>
</comment>
<feature type="region of interest" description="Disordered" evidence="1">
    <location>
        <begin position="562"/>
        <end position="587"/>
    </location>
</feature>
<name>A0AAE0CC90_9CHLO</name>
<dbReference type="InterPro" id="IPR014710">
    <property type="entry name" value="RmlC-like_jellyroll"/>
</dbReference>
<evidence type="ECO:0000313" key="3">
    <source>
        <dbReference type="Proteomes" id="UP001190700"/>
    </source>
</evidence>
<dbReference type="Proteomes" id="UP001190700">
    <property type="component" value="Unassembled WGS sequence"/>
</dbReference>
<dbReference type="Gene3D" id="2.60.120.10">
    <property type="entry name" value="Jelly Rolls"/>
    <property type="match status" value="1"/>
</dbReference>
<feature type="region of interest" description="Disordered" evidence="1">
    <location>
        <begin position="493"/>
        <end position="520"/>
    </location>
</feature>
<organism evidence="2 3">
    <name type="scientific">Cymbomonas tetramitiformis</name>
    <dbReference type="NCBI Taxonomy" id="36881"/>
    <lineage>
        <taxon>Eukaryota</taxon>
        <taxon>Viridiplantae</taxon>
        <taxon>Chlorophyta</taxon>
        <taxon>Pyramimonadophyceae</taxon>
        <taxon>Pyramimonadales</taxon>
        <taxon>Pyramimonadaceae</taxon>
        <taxon>Cymbomonas</taxon>
    </lineage>
</organism>